<dbReference type="EMBL" id="LHCF01000004">
    <property type="protein sequence ID" value="KOR75565.1"/>
    <property type="molecule type" value="Genomic_DNA"/>
</dbReference>
<dbReference type="InterPro" id="IPR003959">
    <property type="entry name" value="ATPase_AAA_core"/>
</dbReference>
<evidence type="ECO:0000256" key="11">
    <source>
        <dbReference type="ARBA" id="ARBA00053875"/>
    </source>
</evidence>
<dbReference type="InterPro" id="IPR054594">
    <property type="entry name" value="Lon_lid"/>
</dbReference>
<dbReference type="GO" id="GO:0005524">
    <property type="term" value="F:ATP binding"/>
    <property type="evidence" value="ECO:0007669"/>
    <property type="project" value="UniProtKB-UniRule"/>
</dbReference>
<evidence type="ECO:0000256" key="17">
    <source>
        <dbReference type="PIRSR" id="PIRSR001174-1"/>
    </source>
</evidence>
<dbReference type="GO" id="GO:0016887">
    <property type="term" value="F:ATP hydrolysis activity"/>
    <property type="evidence" value="ECO:0007669"/>
    <property type="project" value="UniProtKB-UniRule"/>
</dbReference>
<comment type="subunit">
    <text evidence="9 15 16">Homohexamer. Organized in a ring with a central cavity.</text>
</comment>
<dbReference type="InterPro" id="IPR020568">
    <property type="entry name" value="Ribosomal_Su5_D2-typ_SF"/>
</dbReference>
<dbReference type="GO" id="GO:0043565">
    <property type="term" value="F:sequence-specific DNA binding"/>
    <property type="evidence" value="ECO:0007669"/>
    <property type="project" value="UniProtKB-UniRule"/>
</dbReference>
<dbReference type="Gene3D" id="2.30.130.40">
    <property type="entry name" value="LON domain-like"/>
    <property type="match status" value="1"/>
</dbReference>
<dbReference type="InterPro" id="IPR027065">
    <property type="entry name" value="Lon_Prtase"/>
</dbReference>
<dbReference type="AlphaFoldDB" id="A0A0M1N0K3"/>
<dbReference type="InterPro" id="IPR027543">
    <property type="entry name" value="Lon_bac"/>
</dbReference>
<dbReference type="PROSITE" id="PS01046">
    <property type="entry name" value="LON_SER"/>
    <property type="match status" value="1"/>
</dbReference>
<evidence type="ECO:0000256" key="3">
    <source>
        <dbReference type="ARBA" id="ARBA00022670"/>
    </source>
</evidence>
<dbReference type="InterPro" id="IPR003593">
    <property type="entry name" value="AAA+_ATPase"/>
</dbReference>
<dbReference type="GO" id="GO:0034605">
    <property type="term" value="P:cellular response to heat"/>
    <property type="evidence" value="ECO:0007669"/>
    <property type="project" value="UniProtKB-UniRule"/>
</dbReference>
<dbReference type="CDD" id="cd19500">
    <property type="entry name" value="RecA-like_Lon"/>
    <property type="match status" value="1"/>
</dbReference>
<protein>
    <recommendedName>
        <fullName evidence="13 15">Lon protease</fullName>
        <ecNumber evidence="12 15">3.4.21.53</ecNumber>
    </recommendedName>
    <alternativeName>
        <fullName evidence="14 15">ATP-dependent protease La</fullName>
    </alternativeName>
</protein>
<proteinExistence type="evidence at transcript level"/>
<dbReference type="SMART" id="SM00382">
    <property type="entry name" value="AAA"/>
    <property type="match status" value="1"/>
</dbReference>
<dbReference type="PROSITE" id="PS51787">
    <property type="entry name" value="LON_N"/>
    <property type="match status" value="1"/>
</dbReference>
<dbReference type="InterPro" id="IPR003111">
    <property type="entry name" value="Lon_prtase_N"/>
</dbReference>
<evidence type="ECO:0000256" key="6">
    <source>
        <dbReference type="ARBA" id="ARBA00022825"/>
    </source>
</evidence>
<dbReference type="Pfam" id="PF00004">
    <property type="entry name" value="AAA"/>
    <property type="match status" value="1"/>
</dbReference>
<keyword evidence="8 15" id="KW-0346">Stress response</keyword>
<dbReference type="Pfam" id="PF22667">
    <property type="entry name" value="Lon_lid"/>
    <property type="match status" value="1"/>
</dbReference>
<dbReference type="InterPro" id="IPR014721">
    <property type="entry name" value="Ribsml_uS5_D2-typ_fold_subgr"/>
</dbReference>
<evidence type="ECO:0000256" key="18">
    <source>
        <dbReference type="PIRSR" id="PIRSR001174-2"/>
    </source>
</evidence>
<dbReference type="PANTHER" id="PTHR10046">
    <property type="entry name" value="ATP DEPENDENT LON PROTEASE FAMILY MEMBER"/>
    <property type="match status" value="1"/>
</dbReference>
<feature type="active site" evidence="15 17">
    <location>
        <position position="746"/>
    </location>
</feature>
<keyword evidence="2 15" id="KW-0963">Cytoplasm</keyword>
<evidence type="ECO:0000256" key="9">
    <source>
        <dbReference type="ARBA" id="ARBA00026070"/>
    </source>
</evidence>
<dbReference type="InterPro" id="IPR008269">
    <property type="entry name" value="Lon_proteolytic"/>
</dbReference>
<evidence type="ECO:0000256" key="8">
    <source>
        <dbReference type="ARBA" id="ARBA00023016"/>
    </source>
</evidence>
<dbReference type="Gene3D" id="1.20.58.1480">
    <property type="match status" value="1"/>
</dbReference>
<keyword evidence="3 15" id="KW-0645">Protease</keyword>
<evidence type="ECO:0000256" key="1">
    <source>
        <dbReference type="ARBA" id="ARBA00004496"/>
    </source>
</evidence>
<dbReference type="SMART" id="SM00464">
    <property type="entry name" value="LON"/>
    <property type="match status" value="1"/>
</dbReference>
<dbReference type="Gene3D" id="1.10.8.60">
    <property type="match status" value="1"/>
</dbReference>
<comment type="similarity">
    <text evidence="15 16 19 20">Belongs to the peptidase S16 family.</text>
</comment>
<comment type="function">
    <text evidence="11 15">ATP-dependent serine protease that mediates the selective degradation of mutant and abnormal proteins as well as certain short-lived regulatory proteins. Required for cellular homeostasis and for survival from DNA damage and developmental changes induced by stress. Degrades polypeptides processively to yield small peptide fragments that are 5 to 10 amino acids long. Binds to DNA in a double-stranded, site-specific manner.</text>
</comment>
<evidence type="ECO:0000313" key="23">
    <source>
        <dbReference type="EMBL" id="KOR75565.1"/>
    </source>
</evidence>
<keyword evidence="6 15" id="KW-0720">Serine protease</keyword>
<keyword evidence="4 15" id="KW-0547">Nucleotide-binding</keyword>
<comment type="catalytic activity">
    <reaction evidence="10 15 16 19">
        <text>Hydrolysis of proteins in presence of ATP.</text>
        <dbReference type="EC" id="3.4.21.53"/>
    </reaction>
</comment>
<dbReference type="InterPro" id="IPR015947">
    <property type="entry name" value="PUA-like_sf"/>
</dbReference>
<evidence type="ECO:0000256" key="7">
    <source>
        <dbReference type="ARBA" id="ARBA00022840"/>
    </source>
</evidence>
<sequence>MNKMNKKENIDKIEKIDKKNKAKMDDDIIPNELPVVIVRNVVPIPSNDFRIEIGRSFSINAIKQSELLESPYVVILLQKNFLHEKPKVSDIEKHGVLAKVLLAIKIDDFLYKVKFRILNRVKTQKLTKKDNLYSAKFLNVPTVLGDLQEEQTLIKLIIQQITSNISQFLLISENSFLEQIQNGVTTEKAADLIIFALRIEEKEKYKYLKEPSLNKRLVYILQDIRVKIDVVELENKINEEVKRSIDENQKEFYLREKIRVIQNELGDKVKKEEEIEELRKKINSANMPKTIKEKALQELSRYQSISSAVADSFVIRNYLDFLVALPWQKTSKDVNDLEKIQATLEKNHYGLAKAKERIVEYAAVKIMTKKNAQTILCLSGPPGVGKTTLAISIAEALGRKFVKQSLGGMQEESEIRGHRRTYVGAMPGRILSSLKDAGVRNPVFLLDEIDKLVTNSHHDPSSALLEVLDPKQNQNFVDLYLSEPFDLSQVLFITTANDLSTIAPPLRDRLEVIELSSYTEQDKLIIAKEHLLPKQLKEHGIDETQFEIDDLTLLYIIRHYTKEAGVRNLTKKIAHLIRKTVKEILINKVEKVKIDKNNIETYLGKVIFQHLLMEEKPQIGVVNGLAYTSFGGDILPVEATYYKGKGKLVLTGHLGKVIEESAFTAFSFLKANAEKLGIDYKIFDENDFHINFLEGAIPKDGPSAGVTIATSIYSAIKKTCVRKDVGMTGEITLRGSVLPIGGLKEKAIAANRSGLNTIFIPKDNLKDVDEIPIEVREKLEIIAIQNADDVFLKVLVSLKEEVYNNVL</sequence>
<evidence type="ECO:0000256" key="15">
    <source>
        <dbReference type="HAMAP-Rule" id="MF_01973"/>
    </source>
</evidence>
<evidence type="ECO:0000256" key="4">
    <source>
        <dbReference type="ARBA" id="ARBA00022741"/>
    </source>
</evidence>
<dbReference type="NCBIfam" id="TIGR00763">
    <property type="entry name" value="lon"/>
    <property type="match status" value="1"/>
</dbReference>
<dbReference type="GO" id="GO:0004176">
    <property type="term" value="F:ATP-dependent peptidase activity"/>
    <property type="evidence" value="ECO:0007669"/>
    <property type="project" value="UniProtKB-UniRule"/>
</dbReference>
<dbReference type="GO" id="GO:0005737">
    <property type="term" value="C:cytoplasm"/>
    <property type="evidence" value="ECO:0007669"/>
    <property type="project" value="UniProtKB-SubCell"/>
</dbReference>
<evidence type="ECO:0000256" key="19">
    <source>
        <dbReference type="PROSITE-ProRule" id="PRU01122"/>
    </source>
</evidence>
<dbReference type="SUPFAM" id="SSF54211">
    <property type="entry name" value="Ribosomal protein S5 domain 2-like"/>
    <property type="match status" value="1"/>
</dbReference>
<dbReference type="HAMAP" id="MF_01973">
    <property type="entry name" value="lon_bact"/>
    <property type="match status" value="1"/>
</dbReference>
<dbReference type="Gene3D" id="3.40.50.300">
    <property type="entry name" value="P-loop containing nucleotide triphosphate hydrolases"/>
    <property type="match status" value="1"/>
</dbReference>
<evidence type="ECO:0000256" key="10">
    <source>
        <dbReference type="ARBA" id="ARBA00050665"/>
    </source>
</evidence>
<reference evidence="24" key="1">
    <citation type="submission" date="2015-05" db="EMBL/GenBank/DDBJ databases">
        <title>Draft genome sequence of 'Candidatus Phytoplasma Pruni' strain CX, a plant pathogenic bacterium.</title>
        <authorList>
            <person name="Lee I.-M."/>
            <person name="Bottner-Parker K.D."/>
            <person name="Shao J."/>
            <person name="Gundersen-Rindal D.E."/>
            <person name="Zhao Y."/>
            <person name="Davis R.E."/>
        </authorList>
    </citation>
    <scope>NUCLEOTIDE SEQUENCE [LARGE SCALE GENOMIC DNA]</scope>
    <source>
        <strain evidence="24">CX</strain>
    </source>
</reference>
<gene>
    <name evidence="23" type="primary">lonA</name>
    <name evidence="15" type="synonym">lon</name>
    <name evidence="23" type="ORF">CPX_001440</name>
</gene>
<dbReference type="Pfam" id="PF02190">
    <property type="entry name" value="LON_substr_bdg"/>
    <property type="match status" value="1"/>
</dbReference>
<dbReference type="SUPFAM" id="SSF52540">
    <property type="entry name" value="P-loop containing nucleoside triphosphate hydrolases"/>
    <property type="match status" value="2"/>
</dbReference>
<dbReference type="Proteomes" id="UP000037386">
    <property type="component" value="Unassembled WGS sequence"/>
</dbReference>
<dbReference type="FunFam" id="3.40.50.300:FF:000021">
    <property type="entry name" value="Lon protease homolog"/>
    <property type="match status" value="1"/>
</dbReference>
<dbReference type="Gene3D" id="1.20.5.5270">
    <property type="match status" value="1"/>
</dbReference>
<feature type="binding site" evidence="15 18">
    <location>
        <begin position="380"/>
        <end position="387"/>
    </location>
    <ligand>
        <name>ATP</name>
        <dbReference type="ChEBI" id="CHEBI:30616"/>
    </ligand>
</feature>
<evidence type="ECO:0000256" key="16">
    <source>
        <dbReference type="PIRNR" id="PIRNR001174"/>
    </source>
</evidence>
<evidence type="ECO:0000256" key="5">
    <source>
        <dbReference type="ARBA" id="ARBA00022801"/>
    </source>
</evidence>
<accession>A0A0M1N0K3</accession>
<dbReference type="InterPro" id="IPR046336">
    <property type="entry name" value="Lon_prtase_N_sf"/>
</dbReference>
<dbReference type="Gene3D" id="3.30.230.10">
    <property type="match status" value="1"/>
</dbReference>
<dbReference type="InterPro" id="IPR004815">
    <property type="entry name" value="Lon_bac/euk-typ"/>
</dbReference>
<dbReference type="PRINTS" id="PR00830">
    <property type="entry name" value="ENDOLAPTASE"/>
</dbReference>
<evidence type="ECO:0000256" key="2">
    <source>
        <dbReference type="ARBA" id="ARBA00022490"/>
    </source>
</evidence>
<dbReference type="PROSITE" id="PS51786">
    <property type="entry name" value="LON_PROTEOLYTIC"/>
    <property type="match status" value="1"/>
</dbReference>
<feature type="domain" description="Lon N-terminal" evidence="22">
    <location>
        <begin position="33"/>
        <end position="228"/>
    </location>
</feature>
<evidence type="ECO:0000259" key="22">
    <source>
        <dbReference type="PROSITE" id="PS51787"/>
    </source>
</evidence>
<organism evidence="23 24">
    <name type="scientific">Candidatus Phytoplasma pruni</name>
    <dbReference type="NCBI Taxonomy" id="479893"/>
    <lineage>
        <taxon>Bacteria</taxon>
        <taxon>Bacillati</taxon>
        <taxon>Mycoplasmatota</taxon>
        <taxon>Mollicutes</taxon>
        <taxon>Acholeplasmatales</taxon>
        <taxon>Acholeplasmataceae</taxon>
        <taxon>Candidatus Phytoplasma</taxon>
        <taxon>16SrIII (X-disease group)</taxon>
    </lineage>
</organism>
<dbReference type="PATRIC" id="fig|479893.3.peg.225"/>
<dbReference type="STRING" id="479893.CPX_001440"/>
<comment type="subcellular location">
    <subcellularLocation>
        <location evidence="1 15 16">Cytoplasm</location>
    </subcellularLocation>
</comment>
<feature type="domain" description="Lon proteolytic" evidence="21">
    <location>
        <begin position="616"/>
        <end position="797"/>
    </location>
</feature>
<evidence type="ECO:0000313" key="24">
    <source>
        <dbReference type="Proteomes" id="UP000037386"/>
    </source>
</evidence>
<dbReference type="InterPro" id="IPR008268">
    <property type="entry name" value="Peptidase_S16_AS"/>
</dbReference>
<dbReference type="SUPFAM" id="SSF88697">
    <property type="entry name" value="PUA domain-like"/>
    <property type="match status" value="1"/>
</dbReference>
<dbReference type="FunFam" id="1.20.5.5270:FF:000002">
    <property type="entry name" value="Lon protease homolog"/>
    <property type="match status" value="1"/>
</dbReference>
<dbReference type="GO" id="GO:0006515">
    <property type="term" value="P:protein quality control for misfolded or incompletely synthesized proteins"/>
    <property type="evidence" value="ECO:0007669"/>
    <property type="project" value="UniProtKB-UniRule"/>
</dbReference>
<name>A0A0M1N0K3_9MOLU</name>
<feature type="active site" evidence="15 17">
    <location>
        <position position="703"/>
    </location>
</feature>
<keyword evidence="7 15" id="KW-0067">ATP-binding</keyword>
<dbReference type="PIRSF" id="PIRSF001174">
    <property type="entry name" value="Lon_proteas"/>
    <property type="match status" value="1"/>
</dbReference>
<dbReference type="Pfam" id="PF05362">
    <property type="entry name" value="Lon_C"/>
    <property type="match status" value="1"/>
</dbReference>
<comment type="caution">
    <text evidence="23">The sequence shown here is derived from an EMBL/GenBank/DDBJ whole genome shotgun (WGS) entry which is preliminary data.</text>
</comment>
<keyword evidence="5 15" id="KW-0378">Hydrolase</keyword>
<evidence type="ECO:0000256" key="12">
    <source>
        <dbReference type="ARBA" id="ARBA00066743"/>
    </source>
</evidence>
<evidence type="ECO:0000256" key="13">
    <source>
        <dbReference type="ARBA" id="ARBA00071934"/>
    </source>
</evidence>
<comment type="induction">
    <text evidence="15">By heat shock.</text>
</comment>
<dbReference type="GO" id="GO:0004252">
    <property type="term" value="F:serine-type endopeptidase activity"/>
    <property type="evidence" value="ECO:0007669"/>
    <property type="project" value="UniProtKB-UniRule"/>
</dbReference>
<evidence type="ECO:0000259" key="21">
    <source>
        <dbReference type="PROSITE" id="PS51786"/>
    </source>
</evidence>
<evidence type="ECO:0000256" key="20">
    <source>
        <dbReference type="RuleBase" id="RU000591"/>
    </source>
</evidence>
<evidence type="ECO:0000256" key="14">
    <source>
        <dbReference type="ARBA" id="ARBA00082722"/>
    </source>
</evidence>
<dbReference type="InterPro" id="IPR027417">
    <property type="entry name" value="P-loop_NTPase"/>
</dbReference>
<dbReference type="EC" id="3.4.21.53" evidence="12 15"/>